<sequence length="399" mass="43905">MTPHVLPVNNYVNPYLQAWLPMSMGDRALFPALLSSSLSHQRINDLLTGRAFPTPNKNAESILQACYKETIGAINDALRDPRRATTDATILAVLMTVEKPVFESSREWSQESPFLASLQSLQWLSVHSAREPEIAHQDGLCKIIHLRGGLASIETPGVAAAAFYRVLVNATLSISFPSLPFFSLSGKDKQAIKEVNTNDPTSADSRRDFLHEAGLIPAVASVFQELADYTISIESYTRGDSLRLDAQTMCDRRNLVQYNLMSIPPISGSRLEDAVSEICRIGVIIYSIGVTFPLAGVGAPFGILVRLLKAELQKSKVLEIDPLPPATSHLLLWALTMGGIAALDKPERPYLTTALFNVISRFKLTQWKDMKVQYGEKEEAGLFDAAETLRSMQAEEGSM</sequence>
<dbReference type="Proteomes" id="UP001147746">
    <property type="component" value="Unassembled WGS sequence"/>
</dbReference>
<organism evidence="2 3">
    <name type="scientific">Penicillium atrosanguineum</name>
    <dbReference type="NCBI Taxonomy" id="1132637"/>
    <lineage>
        <taxon>Eukaryota</taxon>
        <taxon>Fungi</taxon>
        <taxon>Dikarya</taxon>
        <taxon>Ascomycota</taxon>
        <taxon>Pezizomycotina</taxon>
        <taxon>Eurotiomycetes</taxon>
        <taxon>Eurotiomycetidae</taxon>
        <taxon>Eurotiales</taxon>
        <taxon>Aspergillaceae</taxon>
        <taxon>Penicillium</taxon>
    </lineage>
</organism>
<name>A0A9W9L6C2_9EURO</name>
<proteinExistence type="predicted"/>
<gene>
    <name evidence="2" type="ORF">N7476_006137</name>
</gene>
<comment type="caution">
    <text evidence="2">The sequence shown here is derived from an EMBL/GenBank/DDBJ whole genome shotgun (WGS) entry which is preliminary data.</text>
</comment>
<reference evidence="2" key="2">
    <citation type="journal article" date="2023" name="IMA Fungus">
        <title>Comparative genomic study of the Penicillium genus elucidates a diverse pangenome and 15 lateral gene transfer events.</title>
        <authorList>
            <person name="Petersen C."/>
            <person name="Sorensen T."/>
            <person name="Nielsen M.R."/>
            <person name="Sondergaard T.E."/>
            <person name="Sorensen J.L."/>
            <person name="Fitzpatrick D.A."/>
            <person name="Frisvad J.C."/>
            <person name="Nielsen K.L."/>
        </authorList>
    </citation>
    <scope>NUCLEOTIDE SEQUENCE</scope>
    <source>
        <strain evidence="2">IBT 21472</strain>
    </source>
</reference>
<reference evidence="2" key="1">
    <citation type="submission" date="2022-12" db="EMBL/GenBank/DDBJ databases">
        <authorList>
            <person name="Petersen C."/>
        </authorList>
    </citation>
    <scope>NUCLEOTIDE SEQUENCE</scope>
    <source>
        <strain evidence="2">IBT 21472</strain>
    </source>
</reference>
<dbReference type="Pfam" id="PF11951">
    <property type="entry name" value="Fungal_trans_2"/>
    <property type="match status" value="1"/>
</dbReference>
<dbReference type="EMBL" id="JAPZBO010000005">
    <property type="protein sequence ID" value="KAJ5315830.1"/>
    <property type="molecule type" value="Genomic_DNA"/>
</dbReference>
<keyword evidence="1" id="KW-0812">Transmembrane</keyword>
<dbReference type="PANTHER" id="PTHR37540">
    <property type="entry name" value="TRANSCRIPTION FACTOR (ACR-2), PUTATIVE-RELATED-RELATED"/>
    <property type="match status" value="1"/>
</dbReference>
<dbReference type="AlphaFoldDB" id="A0A9W9L6C2"/>
<keyword evidence="3" id="KW-1185">Reference proteome</keyword>
<feature type="transmembrane region" description="Helical" evidence="1">
    <location>
        <begin position="283"/>
        <end position="308"/>
    </location>
</feature>
<evidence type="ECO:0000313" key="2">
    <source>
        <dbReference type="EMBL" id="KAJ5315830.1"/>
    </source>
</evidence>
<dbReference type="InterPro" id="IPR021858">
    <property type="entry name" value="Fun_TF"/>
</dbReference>
<evidence type="ECO:0000313" key="3">
    <source>
        <dbReference type="Proteomes" id="UP001147746"/>
    </source>
</evidence>
<keyword evidence="1" id="KW-1133">Transmembrane helix</keyword>
<accession>A0A9W9L6C2</accession>
<protein>
    <submittedName>
        <fullName evidence="2">Uncharacterized protein</fullName>
    </submittedName>
</protein>
<keyword evidence="1" id="KW-0472">Membrane</keyword>
<dbReference type="PANTHER" id="PTHR37540:SF5">
    <property type="entry name" value="TRANSCRIPTION FACTOR DOMAIN-CONTAINING PROTEIN"/>
    <property type="match status" value="1"/>
</dbReference>
<evidence type="ECO:0000256" key="1">
    <source>
        <dbReference type="SAM" id="Phobius"/>
    </source>
</evidence>